<name>A0AAJ2SE43_9FLAO</name>
<dbReference type="SUPFAM" id="SSF56601">
    <property type="entry name" value="beta-lactamase/transpeptidase-like"/>
    <property type="match status" value="1"/>
</dbReference>
<dbReference type="Gene3D" id="3.40.710.10">
    <property type="entry name" value="DD-peptidase/beta-lactamase superfamily"/>
    <property type="match status" value="1"/>
</dbReference>
<dbReference type="Proteomes" id="UP001278738">
    <property type="component" value="Unassembled WGS sequence"/>
</dbReference>
<dbReference type="EMBL" id="JAWXVH010000013">
    <property type="protein sequence ID" value="MDX6187474.1"/>
    <property type="molecule type" value="Genomic_DNA"/>
</dbReference>
<protein>
    <submittedName>
        <fullName evidence="5">Serine hydrolase</fullName>
    </submittedName>
</protein>
<feature type="signal peptide" evidence="1">
    <location>
        <begin position="1"/>
        <end position="27"/>
    </location>
</feature>
<keyword evidence="7" id="KW-1185">Reference proteome</keyword>
<dbReference type="GO" id="GO:0016787">
    <property type="term" value="F:hydrolase activity"/>
    <property type="evidence" value="ECO:0007669"/>
    <property type="project" value="UniProtKB-KW"/>
</dbReference>
<dbReference type="InterPro" id="IPR050491">
    <property type="entry name" value="AmpC-like"/>
</dbReference>
<dbReference type="InterPro" id="IPR029062">
    <property type="entry name" value="Class_I_gatase-like"/>
</dbReference>
<dbReference type="InterPro" id="IPR001466">
    <property type="entry name" value="Beta-lactam-related"/>
</dbReference>
<evidence type="ECO:0000313" key="5">
    <source>
        <dbReference type="EMBL" id="MDX6187474.1"/>
    </source>
</evidence>
<gene>
    <name evidence="4" type="ORF">SGQ18_17515</name>
    <name evidence="5" type="ORF">SGQ44_17075</name>
</gene>
<dbReference type="Proteomes" id="UP001270053">
    <property type="component" value="Unassembled WGS sequence"/>
</dbReference>
<feature type="domain" description="Beta-lactamase-related" evidence="2">
    <location>
        <begin position="267"/>
        <end position="587"/>
    </location>
</feature>
<proteinExistence type="predicted"/>
<comment type="caution">
    <text evidence="5">The sequence shown here is derived from an EMBL/GenBank/DDBJ whole genome shotgun (WGS) entry which is preliminary data.</text>
</comment>
<reference evidence="5 7" key="1">
    <citation type="submission" date="2023-11" db="EMBL/GenBank/DDBJ databases">
        <title>Unpublished Manusciprt.</title>
        <authorList>
            <person name="Saticioglu I.B."/>
            <person name="Ay H."/>
            <person name="Ajmi N."/>
            <person name="Altun S."/>
            <person name="Duman M."/>
        </authorList>
    </citation>
    <scope>NUCLEOTIDE SEQUENCE</scope>
    <source>
        <strain evidence="4 7">Fl-33</strain>
        <strain evidence="5">Fl-77</strain>
    </source>
</reference>
<sequence length="799" mass="89561">MFKVISKFRLPLLISTCLCLFSPFVFSQNKILFVVSNQDYYGTSKIKTGNHFGEIIVPYDVFSKSGFTVDFVSPKGGAVPIGYINASDSIHKKFLYNNFLMNKLKTTMKPTEVVAENYSAIFYGGGGAAMYGVAENVIIQNLARQIFLKNGVVSAICHGTAGLAYLKDEAGTSLYKAKKITGFSDKFEDKQAEYYKTFPFSIDQAIKKNEGNFVHSDKIGEGFYVVDGRFVTGQDPSAASKMASEIITLIEKNKLVIQQESIRNLDKVFSEWDNAKAKPGVAAGLLKEGQIVYIKGFGSADINNEIPINTDTKFQIGAMAKQFTAFAILLLEEQGKLSLSDDARKYIPQLPDFGTKINIKHLLSQSSGLQDFLALKEIAGWQEKDVFTQKDALDLIFRQKELDYEPGTKFSQTSSGLILLAEVVKQVTGQTLAEFSQEFIFQPLGMTNTLFCDDNEMIIPNVAISYQVSKNGFKNNLINHSIFGTTNLYTSAADLSRWYLNFDKPKVGSKKLIEKLTSPVTLNDGKTTFNPTSGRLLYGQQYVHAKRGVPKIWTYGLEGGYASNIFIFPNQNVTSFVLGNNNRYNGSLAMNMAIEVLGNVFPQPASIDFSKLKRIKMTPQQLGVYNGFYWDNERMSGRRVFVKNDTLRYQVLGTATESLLVPITDKKFQMVVDGDDVIMVEFRKEGDYFKMIYTSGESDQYAYEYYNPKTYSTTDLNEFSGTYYCRALGASYTLAQNEKGLFTSNKNQSIINFTPIHSDLFLSSARNLGGIRFVRDKQQKITGFYINSDKVKNLLFEKI</sequence>
<keyword evidence="1" id="KW-0732">Signal</keyword>
<dbReference type="InterPro" id="IPR002818">
    <property type="entry name" value="DJ-1/PfpI"/>
</dbReference>
<dbReference type="SUPFAM" id="SSF52317">
    <property type="entry name" value="Class I glutamine amidotransferase-like"/>
    <property type="match status" value="1"/>
</dbReference>
<feature type="chain" id="PRO_5042499538" evidence="1">
    <location>
        <begin position="28"/>
        <end position="799"/>
    </location>
</feature>
<dbReference type="InterPro" id="IPR012338">
    <property type="entry name" value="Beta-lactam/transpept-like"/>
</dbReference>
<evidence type="ECO:0000313" key="4">
    <source>
        <dbReference type="EMBL" id="MDX6183960.1"/>
    </source>
</evidence>
<dbReference type="PANTHER" id="PTHR46825">
    <property type="entry name" value="D-ALANYL-D-ALANINE-CARBOXYPEPTIDASE/ENDOPEPTIDASE AMPH"/>
    <property type="match status" value="1"/>
</dbReference>
<evidence type="ECO:0000313" key="7">
    <source>
        <dbReference type="Proteomes" id="UP001278738"/>
    </source>
</evidence>
<dbReference type="RefSeq" id="WP_229973862.1">
    <property type="nucleotide sequence ID" value="NZ_CP087133.1"/>
</dbReference>
<dbReference type="PANTHER" id="PTHR46825:SF9">
    <property type="entry name" value="BETA-LACTAMASE-RELATED DOMAIN-CONTAINING PROTEIN"/>
    <property type="match status" value="1"/>
</dbReference>
<evidence type="ECO:0000313" key="6">
    <source>
        <dbReference type="Proteomes" id="UP001270053"/>
    </source>
</evidence>
<dbReference type="Pfam" id="PF00144">
    <property type="entry name" value="Beta-lactamase"/>
    <property type="match status" value="1"/>
</dbReference>
<keyword evidence="5" id="KW-0378">Hydrolase</keyword>
<dbReference type="Pfam" id="PF01965">
    <property type="entry name" value="DJ-1_PfpI"/>
    <property type="match status" value="1"/>
</dbReference>
<dbReference type="Gene3D" id="3.40.50.880">
    <property type="match status" value="1"/>
</dbReference>
<evidence type="ECO:0000259" key="2">
    <source>
        <dbReference type="Pfam" id="PF00144"/>
    </source>
</evidence>
<organism evidence="5 6">
    <name type="scientific">Flavobacterium flavipigmentatum</name>
    <dbReference type="NCBI Taxonomy" id="2893884"/>
    <lineage>
        <taxon>Bacteria</taxon>
        <taxon>Pseudomonadati</taxon>
        <taxon>Bacteroidota</taxon>
        <taxon>Flavobacteriia</taxon>
        <taxon>Flavobacteriales</taxon>
        <taxon>Flavobacteriaceae</taxon>
        <taxon>Flavobacterium</taxon>
    </lineage>
</organism>
<evidence type="ECO:0000256" key="1">
    <source>
        <dbReference type="SAM" id="SignalP"/>
    </source>
</evidence>
<dbReference type="AlphaFoldDB" id="A0AAJ2SE43"/>
<accession>A0AAJ2SE43</accession>
<dbReference type="CDD" id="cd03141">
    <property type="entry name" value="GATase1_Hsp31_like"/>
    <property type="match status" value="1"/>
</dbReference>
<feature type="domain" description="DJ-1/PfpI" evidence="3">
    <location>
        <begin position="54"/>
        <end position="248"/>
    </location>
</feature>
<evidence type="ECO:0000259" key="3">
    <source>
        <dbReference type="Pfam" id="PF01965"/>
    </source>
</evidence>
<dbReference type="EMBL" id="JAWXVG010000012">
    <property type="protein sequence ID" value="MDX6183960.1"/>
    <property type="molecule type" value="Genomic_DNA"/>
</dbReference>